<keyword evidence="6" id="KW-0862">Zinc</keyword>
<dbReference type="SUPFAM" id="SSF54171">
    <property type="entry name" value="DNA-binding domain"/>
    <property type="match status" value="2"/>
</dbReference>
<dbReference type="InterPro" id="IPR013083">
    <property type="entry name" value="Znf_RING/FYVE/PHD"/>
</dbReference>
<keyword evidence="11" id="KW-1185">Reference proteome</keyword>
<reference evidence="11" key="1">
    <citation type="journal article" date="2013" name="Nature">
        <title>Pan genome of the phytoplankton Emiliania underpins its global distribution.</title>
        <authorList>
            <person name="Read B.A."/>
            <person name="Kegel J."/>
            <person name="Klute M.J."/>
            <person name="Kuo A."/>
            <person name="Lefebvre S.C."/>
            <person name="Maumus F."/>
            <person name="Mayer C."/>
            <person name="Miller J."/>
            <person name="Monier A."/>
            <person name="Salamov A."/>
            <person name="Young J."/>
            <person name="Aguilar M."/>
            <person name="Claverie J.M."/>
            <person name="Frickenhaus S."/>
            <person name="Gonzalez K."/>
            <person name="Herman E.K."/>
            <person name="Lin Y.C."/>
            <person name="Napier J."/>
            <person name="Ogata H."/>
            <person name="Sarno A.F."/>
            <person name="Shmutz J."/>
            <person name="Schroeder D."/>
            <person name="de Vargas C."/>
            <person name="Verret F."/>
            <person name="von Dassow P."/>
            <person name="Valentin K."/>
            <person name="Van de Peer Y."/>
            <person name="Wheeler G."/>
            <person name="Dacks J.B."/>
            <person name="Delwiche C.F."/>
            <person name="Dyhrman S.T."/>
            <person name="Glockner G."/>
            <person name="John U."/>
            <person name="Richards T."/>
            <person name="Worden A.Z."/>
            <person name="Zhang X."/>
            <person name="Grigoriev I.V."/>
            <person name="Allen A.E."/>
            <person name="Bidle K."/>
            <person name="Borodovsky M."/>
            <person name="Bowler C."/>
            <person name="Brownlee C."/>
            <person name="Cock J.M."/>
            <person name="Elias M."/>
            <person name="Gladyshev V.N."/>
            <person name="Groth M."/>
            <person name="Guda C."/>
            <person name="Hadaegh A."/>
            <person name="Iglesias-Rodriguez M.D."/>
            <person name="Jenkins J."/>
            <person name="Jones B.M."/>
            <person name="Lawson T."/>
            <person name="Leese F."/>
            <person name="Lindquist E."/>
            <person name="Lobanov A."/>
            <person name="Lomsadze A."/>
            <person name="Malik S.B."/>
            <person name="Marsh M.E."/>
            <person name="Mackinder L."/>
            <person name="Mock T."/>
            <person name="Mueller-Roeber B."/>
            <person name="Pagarete A."/>
            <person name="Parker M."/>
            <person name="Probert I."/>
            <person name="Quesneville H."/>
            <person name="Raines C."/>
            <person name="Rensing S.A."/>
            <person name="Riano-Pachon D.M."/>
            <person name="Richier S."/>
            <person name="Rokitta S."/>
            <person name="Shiraiwa Y."/>
            <person name="Soanes D.M."/>
            <person name="van der Giezen M."/>
            <person name="Wahlund T.M."/>
            <person name="Williams B."/>
            <person name="Wilson W."/>
            <person name="Wolfe G."/>
            <person name="Wurch L.L."/>
        </authorList>
    </citation>
    <scope>NUCLEOTIDE SEQUENCE</scope>
</reference>
<dbReference type="PANTHER" id="PTHR31677:SF157">
    <property type="entry name" value="AP2_ERF DOMAIN-CONTAINING PROTEIN"/>
    <property type="match status" value="1"/>
</dbReference>
<accession>A0A0D3KSU3</accession>
<evidence type="ECO:0000256" key="3">
    <source>
        <dbReference type="ARBA" id="ARBA00023125"/>
    </source>
</evidence>
<dbReference type="AlphaFoldDB" id="A0A0D3KSU3"/>
<dbReference type="HOGENOM" id="CLU_046619_0_0_1"/>
<evidence type="ECO:0000259" key="9">
    <source>
        <dbReference type="PROSITE" id="PS51032"/>
    </source>
</evidence>
<dbReference type="KEGG" id="ehx:EMIHUDRAFT_109235"/>
<sequence>MAPLVRTPPASERLVLIPASSKRNTTGYKNVSYSRSRKKFQVQVRDGDKHVRLGYFDTAEEAAIAYARSEYGRADAAKLLQPRATTTAAGAAAILQAAREGLTLATSSSNSGYKGVTFCPKERVSKKYKLQVWTCGKLVFLGWFATAEQAALFYARREAGRDTSDLTAPPPPPPPPVPSSAAGAEAVRQAEREGLTLATSSSSNSGYRGVIFYPKQRSSKKYRLHMRVGGKHLHLGCFATAEEAALARARHLWDTTIRLLEQPPQHSPPQGAAGPSEASSYEEEDGFDPADTADAVALSLLSDPPPSASEQRAARWQARAAEQAARSEATAAAAAAAAAQAAACAAPPLDDEAEVEAEQGSDSGEEMEVEAAAAVAGVSAAAAAEEEALQCAICFDDLSSHPEARLQPRDPNGWGATHCCKSLFHYRCLHTWLNDDSEVETSRGLEPINTACPGCRGFVAKSKSRMLA</sequence>
<dbReference type="PROSITE" id="PS51032">
    <property type="entry name" value="AP2_ERF"/>
    <property type="match status" value="1"/>
</dbReference>
<dbReference type="GeneID" id="17284099"/>
<feature type="region of interest" description="Disordered" evidence="7">
    <location>
        <begin position="345"/>
        <end position="368"/>
    </location>
</feature>
<evidence type="ECO:0000256" key="1">
    <source>
        <dbReference type="ARBA" id="ARBA00004123"/>
    </source>
</evidence>
<feature type="region of interest" description="Disordered" evidence="7">
    <location>
        <begin position="300"/>
        <end position="321"/>
    </location>
</feature>
<evidence type="ECO:0000256" key="5">
    <source>
        <dbReference type="ARBA" id="ARBA00023242"/>
    </source>
</evidence>
<dbReference type="eggNOG" id="ENOG502SBT9">
    <property type="taxonomic scope" value="Eukaryota"/>
</dbReference>
<feature type="compositionally biased region" description="Acidic residues" evidence="7">
    <location>
        <begin position="349"/>
        <end position="368"/>
    </location>
</feature>
<protein>
    <recommendedName>
        <fullName evidence="12">RING-type domain-containing protein</fullName>
    </recommendedName>
</protein>
<evidence type="ECO:0000313" key="11">
    <source>
        <dbReference type="Proteomes" id="UP000013827"/>
    </source>
</evidence>
<keyword evidence="4" id="KW-0804">Transcription</keyword>
<feature type="domain" description="RING-type" evidence="8">
    <location>
        <begin position="391"/>
        <end position="456"/>
    </location>
</feature>
<dbReference type="RefSeq" id="XP_005791257.1">
    <property type="nucleotide sequence ID" value="XM_005791200.1"/>
</dbReference>
<proteinExistence type="predicted"/>
<feature type="region of interest" description="Disordered" evidence="7">
    <location>
        <begin position="162"/>
        <end position="203"/>
    </location>
</feature>
<dbReference type="InterPro" id="IPR001841">
    <property type="entry name" value="Znf_RING"/>
</dbReference>
<dbReference type="Gene3D" id="3.30.40.10">
    <property type="entry name" value="Zinc/RING finger domain, C3HC4 (zinc finger)"/>
    <property type="match status" value="1"/>
</dbReference>
<keyword evidence="6" id="KW-0863">Zinc-finger</keyword>
<dbReference type="EnsemblProtists" id="EOD38828">
    <property type="protein sequence ID" value="EOD38828"/>
    <property type="gene ID" value="EMIHUDRAFT_109235"/>
</dbReference>
<keyword evidence="3" id="KW-0238">DNA-binding</keyword>
<reference evidence="10" key="2">
    <citation type="submission" date="2024-10" db="UniProtKB">
        <authorList>
            <consortium name="EnsemblProtists"/>
        </authorList>
    </citation>
    <scope>IDENTIFICATION</scope>
</reference>
<name>A0A0D3KSU3_EMIH1</name>
<dbReference type="GO" id="GO:0003700">
    <property type="term" value="F:DNA-binding transcription factor activity"/>
    <property type="evidence" value="ECO:0007669"/>
    <property type="project" value="InterPro"/>
</dbReference>
<keyword evidence="6" id="KW-0479">Metal-binding</keyword>
<evidence type="ECO:0000313" key="10">
    <source>
        <dbReference type="EnsemblProtists" id="EOD38828"/>
    </source>
</evidence>
<comment type="subcellular location">
    <subcellularLocation>
        <location evidence="1">Nucleus</location>
    </subcellularLocation>
</comment>
<dbReference type="Gene3D" id="3.30.730.10">
    <property type="entry name" value="AP2/ERF domain"/>
    <property type="match status" value="2"/>
</dbReference>
<dbReference type="InterPro" id="IPR001471">
    <property type="entry name" value="AP2/ERF_dom"/>
</dbReference>
<dbReference type="GO" id="GO:0008270">
    <property type="term" value="F:zinc ion binding"/>
    <property type="evidence" value="ECO:0007669"/>
    <property type="project" value="UniProtKB-KW"/>
</dbReference>
<evidence type="ECO:0008006" key="12">
    <source>
        <dbReference type="Google" id="ProtNLM"/>
    </source>
</evidence>
<evidence type="ECO:0000256" key="4">
    <source>
        <dbReference type="ARBA" id="ARBA00023163"/>
    </source>
</evidence>
<evidence type="ECO:0000256" key="7">
    <source>
        <dbReference type="SAM" id="MobiDB-lite"/>
    </source>
</evidence>
<dbReference type="PROSITE" id="PS50089">
    <property type="entry name" value="ZF_RING_2"/>
    <property type="match status" value="1"/>
</dbReference>
<dbReference type="Proteomes" id="UP000013827">
    <property type="component" value="Unassembled WGS sequence"/>
</dbReference>
<dbReference type="GO" id="GO:0003677">
    <property type="term" value="F:DNA binding"/>
    <property type="evidence" value="ECO:0007669"/>
    <property type="project" value="UniProtKB-KW"/>
</dbReference>
<evidence type="ECO:0000259" key="8">
    <source>
        <dbReference type="PROSITE" id="PS50089"/>
    </source>
</evidence>
<feature type="region of interest" description="Disordered" evidence="7">
    <location>
        <begin position="261"/>
        <end position="288"/>
    </location>
</feature>
<dbReference type="PaxDb" id="2903-EOD38828"/>
<evidence type="ECO:0000256" key="6">
    <source>
        <dbReference type="PROSITE-ProRule" id="PRU00175"/>
    </source>
</evidence>
<evidence type="ECO:0000256" key="2">
    <source>
        <dbReference type="ARBA" id="ARBA00023015"/>
    </source>
</evidence>
<feature type="compositionally biased region" description="Pro residues" evidence="7">
    <location>
        <begin position="168"/>
        <end position="178"/>
    </location>
</feature>
<feature type="domain" description="AP2/ERF" evidence="9">
    <location>
        <begin position="27"/>
        <end position="66"/>
    </location>
</feature>
<dbReference type="InterPro" id="IPR036955">
    <property type="entry name" value="AP2/ERF_dom_sf"/>
</dbReference>
<dbReference type="SUPFAM" id="SSF57850">
    <property type="entry name" value="RING/U-box"/>
    <property type="match status" value="1"/>
</dbReference>
<dbReference type="InterPro" id="IPR016177">
    <property type="entry name" value="DNA-bd_dom_sf"/>
</dbReference>
<dbReference type="GO" id="GO:0005634">
    <property type="term" value="C:nucleus"/>
    <property type="evidence" value="ECO:0007669"/>
    <property type="project" value="UniProtKB-SubCell"/>
</dbReference>
<dbReference type="PANTHER" id="PTHR31677">
    <property type="entry name" value="AP2 DOMAIN CLASS TRANSCRIPTION FACTOR"/>
    <property type="match status" value="1"/>
</dbReference>
<keyword evidence="2" id="KW-0805">Transcription regulation</keyword>
<keyword evidence="5" id="KW-0539">Nucleus</keyword>
<organism evidence="10 11">
    <name type="scientific">Emiliania huxleyi (strain CCMP1516)</name>
    <dbReference type="NCBI Taxonomy" id="280463"/>
    <lineage>
        <taxon>Eukaryota</taxon>
        <taxon>Haptista</taxon>
        <taxon>Haptophyta</taxon>
        <taxon>Prymnesiophyceae</taxon>
        <taxon>Isochrysidales</taxon>
        <taxon>Noelaerhabdaceae</taxon>
        <taxon>Emiliania</taxon>
    </lineage>
</organism>